<dbReference type="InterPro" id="IPR052835">
    <property type="entry name" value="Nepro"/>
</dbReference>
<dbReference type="InterPro" id="IPR027951">
    <property type="entry name" value="Nepro_N"/>
</dbReference>
<keyword evidence="3" id="KW-1185">Reference proteome</keyword>
<evidence type="ECO:0000313" key="3">
    <source>
        <dbReference type="Proteomes" id="UP000235965"/>
    </source>
</evidence>
<accession>A0A2J7PN05</accession>
<dbReference type="EMBL" id="NEVH01023960">
    <property type="protein sequence ID" value="PNF17721.1"/>
    <property type="molecule type" value="Genomic_DNA"/>
</dbReference>
<dbReference type="GO" id="GO:0005634">
    <property type="term" value="C:nucleus"/>
    <property type="evidence" value="ECO:0007669"/>
    <property type="project" value="TreeGrafter"/>
</dbReference>
<reference evidence="2 3" key="1">
    <citation type="submission" date="2017-12" db="EMBL/GenBank/DDBJ databases">
        <title>Hemimetabolous genomes reveal molecular basis of termite eusociality.</title>
        <authorList>
            <person name="Harrison M.C."/>
            <person name="Jongepier E."/>
            <person name="Robertson H.M."/>
            <person name="Arning N."/>
            <person name="Bitard-Feildel T."/>
            <person name="Chao H."/>
            <person name="Childers C.P."/>
            <person name="Dinh H."/>
            <person name="Doddapaneni H."/>
            <person name="Dugan S."/>
            <person name="Gowin J."/>
            <person name="Greiner C."/>
            <person name="Han Y."/>
            <person name="Hu H."/>
            <person name="Hughes D.S.T."/>
            <person name="Huylmans A.-K."/>
            <person name="Kemena C."/>
            <person name="Kremer L.P.M."/>
            <person name="Lee S.L."/>
            <person name="Lopez-Ezquerra A."/>
            <person name="Mallet L."/>
            <person name="Monroy-Kuhn J.M."/>
            <person name="Moser A."/>
            <person name="Murali S.C."/>
            <person name="Muzny D.M."/>
            <person name="Otani S."/>
            <person name="Piulachs M.-D."/>
            <person name="Poelchau M."/>
            <person name="Qu J."/>
            <person name="Schaub F."/>
            <person name="Wada-Katsumata A."/>
            <person name="Worley K.C."/>
            <person name="Xie Q."/>
            <person name="Ylla G."/>
            <person name="Poulsen M."/>
            <person name="Gibbs R.A."/>
            <person name="Schal C."/>
            <person name="Richards S."/>
            <person name="Belles X."/>
            <person name="Korb J."/>
            <person name="Bornberg-Bauer E."/>
        </authorList>
    </citation>
    <scope>NUCLEOTIDE SEQUENCE [LARGE SCALE GENOMIC DNA]</scope>
    <source>
        <tissue evidence="2">Whole body</tissue>
    </source>
</reference>
<dbReference type="PANTHER" id="PTHR34761:SF1">
    <property type="entry name" value="NUCLEOLUS AND NEURAL PROGENITOR PROTEIN"/>
    <property type="match status" value="1"/>
</dbReference>
<dbReference type="STRING" id="105785.A0A2J7PN05"/>
<feature type="domain" description="Nucleolus and neural progenitor protein-like N-terminal" evidence="1">
    <location>
        <begin position="6"/>
        <end position="186"/>
    </location>
</feature>
<gene>
    <name evidence="2" type="ORF">B7P43_G07383</name>
</gene>
<proteinExistence type="predicted"/>
<organism evidence="2 3">
    <name type="scientific">Cryptotermes secundus</name>
    <dbReference type="NCBI Taxonomy" id="105785"/>
    <lineage>
        <taxon>Eukaryota</taxon>
        <taxon>Metazoa</taxon>
        <taxon>Ecdysozoa</taxon>
        <taxon>Arthropoda</taxon>
        <taxon>Hexapoda</taxon>
        <taxon>Insecta</taxon>
        <taxon>Pterygota</taxon>
        <taxon>Neoptera</taxon>
        <taxon>Polyneoptera</taxon>
        <taxon>Dictyoptera</taxon>
        <taxon>Blattodea</taxon>
        <taxon>Blattoidea</taxon>
        <taxon>Termitoidae</taxon>
        <taxon>Kalotermitidae</taxon>
        <taxon>Cryptotermitinae</taxon>
        <taxon>Cryptotermes</taxon>
    </lineage>
</organism>
<name>A0A2J7PN05_9NEOP</name>
<dbReference type="Proteomes" id="UP000235965">
    <property type="component" value="Unassembled WGS sequence"/>
</dbReference>
<dbReference type="PANTHER" id="PTHR34761">
    <property type="entry name" value="NUCLEOLUS AND NEURAL PROGENITOR PROTEIN"/>
    <property type="match status" value="1"/>
</dbReference>
<evidence type="ECO:0000313" key="2">
    <source>
        <dbReference type="EMBL" id="PNF17721.1"/>
    </source>
</evidence>
<dbReference type="Pfam" id="PF14780">
    <property type="entry name" value="NEPRO_N"/>
    <property type="match status" value="1"/>
</dbReference>
<protein>
    <recommendedName>
        <fullName evidence="1">Nucleolus and neural progenitor protein-like N-terminal domain-containing protein</fullName>
    </recommendedName>
</protein>
<sequence length="452" mass="51524">MMTPIWNIKDLRPPPNLTYEIRLSHVNADEFTSVCSDAISVLNNQGALHVEAAALSRLLYRLKSKLRCDKGFKFMAKVNRGLLCYLSMDLAMVLNTIKPSPSDNGYDTMCAPSRQMLEWVLVRIQGFARLFCQLMQLCQDAAFYMKCRLHLGHMWDVALISLGIVSRIWAISKYLVLCACEWYRKLKPYLDILEPVGLCWLPCGYHFPSDLRVWLDAPLLTDPPKPKRSSNSNKKQHKIFDLIDLGNSEDEEVMESSNDNEMEVLQSNGTVISSENNTVKFSTDEKEQGKALSKQMKHFEETENVINNNYTNNLFPPKKDLISMIEDVGEPVSSLSLPPGFLFTTALSVEKPKSSKKKERGTQCPKLSLNQQVKCIKTAHDLSKFLSKELKLRKKRSSGSLTSSLDKLQWHMLHKVLSEIICKLNSKSVVKGSDKYKKIIKRARKEILVRTE</sequence>
<comment type="caution">
    <text evidence="2">The sequence shown here is derived from an EMBL/GenBank/DDBJ whole genome shotgun (WGS) entry which is preliminary data.</text>
</comment>
<dbReference type="InParanoid" id="A0A2J7PN05"/>
<dbReference type="AlphaFoldDB" id="A0A2J7PN05"/>
<dbReference type="GO" id="GO:0045747">
    <property type="term" value="P:positive regulation of Notch signaling pathway"/>
    <property type="evidence" value="ECO:0007669"/>
    <property type="project" value="TreeGrafter"/>
</dbReference>
<evidence type="ECO:0000259" key="1">
    <source>
        <dbReference type="Pfam" id="PF14780"/>
    </source>
</evidence>
<dbReference type="OrthoDB" id="9899341at2759"/>